<comment type="similarity">
    <text evidence="1">Belongs to the glycosyltransferase 28 family.</text>
</comment>
<sequence length="412" mass="45562">MGEIALNEVAYEPKKERALVLTLSFGYGHVRAAQAIAQQLRTILSPERVLLLDALDGCRFFFHLFYVWPYWAMIRHAPKLWARLFTARRHHMHKKTAPALLFEWGCAHVFRTIESFAPDVIIAVEVAACEIAALARRRGQTEARILAVITDYETEPVWVQDEVSHYAVADSHTAEQLCAWGVRKDAISVTGIPSITETGSEKKALAHHRLDDGRPVVLLMGGGMGPTRMDQVAAHLCSCGEPLQLIAIAGRDERARRALARLQATPPVTLHRIGWTDDVPSFMKAADVLISKPGGLTLTEAANCALPLVLYDPIPGPEEKNAMRLVEGGAALLARDPKQAAEYALALLRDDARRQEMKVQLARFAASDAAQRIARLALHGEDPRMSADGRSEDGFYRNSQTYQTVEPIAQRA</sequence>
<dbReference type="EMBL" id="CBXV010000001">
    <property type="protein sequence ID" value="CDM64131.1"/>
    <property type="molecule type" value="Genomic_DNA"/>
</dbReference>
<feature type="region of interest" description="Disordered" evidence="4">
    <location>
        <begin position="381"/>
        <end position="412"/>
    </location>
</feature>
<evidence type="ECO:0000259" key="5">
    <source>
        <dbReference type="Pfam" id="PF00534"/>
    </source>
</evidence>
<dbReference type="Pfam" id="PF06925">
    <property type="entry name" value="MGDG_synth"/>
    <property type="match status" value="1"/>
</dbReference>
<reference evidence="7 8" key="2">
    <citation type="submission" date="2015-01" db="EMBL/GenBank/DDBJ databases">
        <title>Complete genome sequence of Pyrinomonas methylaliphatogenes type strain K22T.</title>
        <authorList>
            <person name="Lee K.C.Y."/>
            <person name="Power J.F."/>
            <person name="Dunfield P.F."/>
            <person name="Morgan X.C."/>
            <person name="Huttenhower C."/>
            <person name="Stott M.B."/>
        </authorList>
    </citation>
    <scope>NUCLEOTIDE SEQUENCE [LARGE SCALE GENOMIC DNA]</scope>
    <source>
        <strain evidence="7 8">K22</strain>
    </source>
</reference>
<dbReference type="Gene3D" id="3.40.50.2000">
    <property type="entry name" value="Glycogen Phosphorylase B"/>
    <property type="match status" value="1"/>
</dbReference>
<feature type="domain" description="Diacylglycerol glucosyltransferase N-terminal" evidence="6">
    <location>
        <begin position="29"/>
        <end position="193"/>
    </location>
</feature>
<evidence type="ECO:0000256" key="2">
    <source>
        <dbReference type="ARBA" id="ARBA00022676"/>
    </source>
</evidence>
<evidence type="ECO:0000256" key="3">
    <source>
        <dbReference type="ARBA" id="ARBA00022679"/>
    </source>
</evidence>
<dbReference type="InterPro" id="IPR050519">
    <property type="entry name" value="Glycosyltransf_28_UgtP"/>
</dbReference>
<dbReference type="InterPro" id="IPR009695">
    <property type="entry name" value="Diacylglyc_glucosyltr_N"/>
</dbReference>
<dbReference type="STRING" id="454194.PYK22_00123"/>
<dbReference type="OrthoDB" id="9815663at2"/>
<protein>
    <submittedName>
        <fullName evidence="7">UDP-N-acetylglucosamine:LPS N-acetylglucosamine transferase</fullName>
        <ecNumber evidence="7">2.4.1.157</ecNumber>
    </submittedName>
</protein>
<dbReference type="GO" id="GO:0016758">
    <property type="term" value="F:hexosyltransferase activity"/>
    <property type="evidence" value="ECO:0007669"/>
    <property type="project" value="InterPro"/>
</dbReference>
<evidence type="ECO:0000313" key="7">
    <source>
        <dbReference type="EMBL" id="CDM64131.1"/>
    </source>
</evidence>
<feature type="compositionally biased region" description="Basic and acidic residues" evidence="4">
    <location>
        <begin position="381"/>
        <end position="395"/>
    </location>
</feature>
<dbReference type="PANTHER" id="PTHR43025">
    <property type="entry name" value="MONOGALACTOSYLDIACYLGLYCEROL SYNTHASE"/>
    <property type="match status" value="1"/>
</dbReference>
<evidence type="ECO:0000259" key="6">
    <source>
        <dbReference type="Pfam" id="PF06925"/>
    </source>
</evidence>
<dbReference type="EC" id="2.4.1.157" evidence="7"/>
<feature type="domain" description="Glycosyl transferase family 1" evidence="5">
    <location>
        <begin position="233"/>
        <end position="358"/>
    </location>
</feature>
<evidence type="ECO:0000256" key="1">
    <source>
        <dbReference type="ARBA" id="ARBA00006962"/>
    </source>
</evidence>
<gene>
    <name evidence="7" type="ORF">PYK22_00123</name>
</gene>
<accession>A0A0B6WT20</accession>
<dbReference type="Proteomes" id="UP000031518">
    <property type="component" value="Unassembled WGS sequence"/>
</dbReference>
<keyword evidence="8" id="KW-1185">Reference proteome</keyword>
<name>A0A0B6WT20_9BACT</name>
<dbReference type="SUPFAM" id="SSF53756">
    <property type="entry name" value="UDP-Glycosyltransferase/glycogen phosphorylase"/>
    <property type="match status" value="1"/>
</dbReference>
<dbReference type="PANTHER" id="PTHR43025:SF3">
    <property type="entry name" value="MONOGALACTOSYLDIACYLGLYCEROL SYNTHASE 1, CHLOROPLASTIC"/>
    <property type="match status" value="1"/>
</dbReference>
<evidence type="ECO:0000313" key="8">
    <source>
        <dbReference type="Proteomes" id="UP000031518"/>
    </source>
</evidence>
<keyword evidence="3 7" id="KW-0808">Transferase</keyword>
<dbReference type="InterPro" id="IPR001296">
    <property type="entry name" value="Glyco_trans_1"/>
</dbReference>
<dbReference type="GO" id="GO:0016020">
    <property type="term" value="C:membrane"/>
    <property type="evidence" value="ECO:0007669"/>
    <property type="project" value="GOC"/>
</dbReference>
<evidence type="ECO:0000256" key="4">
    <source>
        <dbReference type="SAM" id="MobiDB-lite"/>
    </source>
</evidence>
<organism evidence="7 8">
    <name type="scientific">Pyrinomonas methylaliphatogenes</name>
    <dbReference type="NCBI Taxonomy" id="454194"/>
    <lineage>
        <taxon>Bacteria</taxon>
        <taxon>Pseudomonadati</taxon>
        <taxon>Acidobacteriota</taxon>
        <taxon>Blastocatellia</taxon>
        <taxon>Blastocatellales</taxon>
        <taxon>Pyrinomonadaceae</taxon>
        <taxon>Pyrinomonas</taxon>
    </lineage>
</organism>
<dbReference type="AlphaFoldDB" id="A0A0B6WT20"/>
<keyword evidence="2 7" id="KW-0328">Glycosyltransferase</keyword>
<dbReference type="RefSeq" id="WP_041973146.1">
    <property type="nucleotide sequence ID" value="NZ_CBXV010000001.1"/>
</dbReference>
<reference evidence="7 8" key="1">
    <citation type="submission" date="2013-12" db="EMBL/GenBank/DDBJ databases">
        <authorList>
            <person name="Stott M."/>
        </authorList>
    </citation>
    <scope>NUCLEOTIDE SEQUENCE [LARGE SCALE GENOMIC DNA]</scope>
    <source>
        <strain evidence="7 8">K22</strain>
    </source>
</reference>
<dbReference type="Pfam" id="PF00534">
    <property type="entry name" value="Glycos_transf_1"/>
    <property type="match status" value="1"/>
</dbReference>
<dbReference type="GO" id="GO:0009247">
    <property type="term" value="P:glycolipid biosynthetic process"/>
    <property type="evidence" value="ECO:0007669"/>
    <property type="project" value="InterPro"/>
</dbReference>
<proteinExistence type="inferred from homology"/>